<feature type="region of interest" description="Disordered" evidence="1">
    <location>
        <begin position="1"/>
        <end position="165"/>
    </location>
</feature>
<feature type="compositionally biased region" description="Low complexity" evidence="1">
    <location>
        <begin position="60"/>
        <end position="74"/>
    </location>
</feature>
<dbReference type="OMA" id="GPYGPND"/>
<dbReference type="AlphaFoldDB" id="A0A846WQ34"/>
<feature type="domain" description="DUF4333" evidence="3">
    <location>
        <begin position="269"/>
        <end position="342"/>
    </location>
</feature>
<dbReference type="RefSeq" id="WP_006370171.1">
    <property type="nucleotide sequence ID" value="NZ_CP073075.1"/>
</dbReference>
<feature type="region of interest" description="Disordered" evidence="1">
    <location>
        <begin position="184"/>
        <end position="232"/>
    </location>
</feature>
<feature type="transmembrane region" description="Helical" evidence="2">
    <location>
        <begin position="254"/>
        <end position="277"/>
    </location>
</feature>
<keyword evidence="2" id="KW-1133">Transmembrane helix</keyword>
<dbReference type="GeneID" id="90159451"/>
<dbReference type="InterPro" id="IPR025637">
    <property type="entry name" value="DUF4333"/>
</dbReference>
<comment type="caution">
    <text evidence="4">The sequence shown here is derived from an EMBL/GenBank/DDBJ whole genome shotgun (WGS) entry which is preliminary data.</text>
</comment>
<accession>A0A846WQ34</accession>
<feature type="compositionally biased region" description="Low complexity" evidence="1">
    <location>
        <begin position="124"/>
        <end position="165"/>
    </location>
</feature>
<gene>
    <name evidence="4" type="ORF">HGA05_12505</name>
</gene>
<dbReference type="Proteomes" id="UP000563898">
    <property type="component" value="Unassembled WGS sequence"/>
</dbReference>
<organism evidence="4 5">
    <name type="scientific">Gordonia polyisoprenivorans</name>
    <dbReference type="NCBI Taxonomy" id="84595"/>
    <lineage>
        <taxon>Bacteria</taxon>
        <taxon>Bacillati</taxon>
        <taxon>Actinomycetota</taxon>
        <taxon>Actinomycetes</taxon>
        <taxon>Mycobacteriales</taxon>
        <taxon>Gordoniaceae</taxon>
        <taxon>Gordonia</taxon>
    </lineage>
</organism>
<dbReference type="EMBL" id="JAAXPC010000006">
    <property type="protein sequence ID" value="NKY02401.1"/>
    <property type="molecule type" value="Genomic_DNA"/>
</dbReference>
<feature type="compositionally biased region" description="Pro residues" evidence="1">
    <location>
        <begin position="75"/>
        <end position="84"/>
    </location>
</feature>
<evidence type="ECO:0000313" key="4">
    <source>
        <dbReference type="EMBL" id="NKY02401.1"/>
    </source>
</evidence>
<sequence>MTNPEDPSNKVPGTPAAGDAGPGNPATPDSGANPTGPASDGKTEVVQIPGHVQQPPQAPPTTATPAGYPAQPAQPQQPAPPQQPGQPAQPGYPAPGYGTPSAPTGFGDGSGQQYNPTQMAPTSQPQQYGGQPAQFGQAQPHGQPQQFGQPQPYGQQPGQASAPYGAAAQAPYGAAAQAPYGAAAPQAGAPYGQQPGTTPYGAQSQPGTAGFGQFGQPQPGQPGQPGPYGAYGAPGDQFAGMAAPAQKKGLWKGLIAVGAVLIVAAIAIVVTGWLWWWPRELDQTAAQNGVKQVLTEQYQASDVSDVSCPSGQKVKKGNSFTCTVTVGGQKQNVKVTFLDDDGKYQVARPTS</sequence>
<feature type="compositionally biased region" description="Low complexity" evidence="1">
    <location>
        <begin position="12"/>
        <end position="29"/>
    </location>
</feature>
<evidence type="ECO:0000313" key="5">
    <source>
        <dbReference type="Proteomes" id="UP000563898"/>
    </source>
</evidence>
<feature type="compositionally biased region" description="Low complexity" evidence="1">
    <location>
        <begin position="184"/>
        <end position="196"/>
    </location>
</feature>
<protein>
    <submittedName>
        <fullName evidence="4">DUF4333 domain-containing protein</fullName>
    </submittedName>
</protein>
<keyword evidence="2" id="KW-0472">Membrane</keyword>
<feature type="compositionally biased region" description="Polar residues" evidence="1">
    <location>
        <begin position="111"/>
        <end position="123"/>
    </location>
</feature>
<dbReference type="Pfam" id="PF14230">
    <property type="entry name" value="DUF4333"/>
    <property type="match status" value="1"/>
</dbReference>
<evidence type="ECO:0000259" key="3">
    <source>
        <dbReference type="Pfam" id="PF14230"/>
    </source>
</evidence>
<name>A0A846WQ34_9ACTN</name>
<feature type="compositionally biased region" description="Low complexity" evidence="1">
    <location>
        <begin position="85"/>
        <end position="105"/>
    </location>
</feature>
<reference evidence="4 5" key="1">
    <citation type="submission" date="2020-04" db="EMBL/GenBank/DDBJ databases">
        <title>MicrobeNet Type strains.</title>
        <authorList>
            <person name="Nicholson A.C."/>
        </authorList>
    </citation>
    <scope>NUCLEOTIDE SEQUENCE [LARGE SCALE GENOMIC DNA]</scope>
    <source>
        <strain evidence="4 5">ATCC BAA-14</strain>
    </source>
</reference>
<proteinExistence type="predicted"/>
<keyword evidence="2" id="KW-0812">Transmembrane</keyword>
<evidence type="ECO:0000256" key="1">
    <source>
        <dbReference type="SAM" id="MobiDB-lite"/>
    </source>
</evidence>
<evidence type="ECO:0000256" key="2">
    <source>
        <dbReference type="SAM" id="Phobius"/>
    </source>
</evidence>